<evidence type="ECO:0000313" key="1">
    <source>
        <dbReference type="EMBL" id="MDV6225092.1"/>
    </source>
</evidence>
<dbReference type="EMBL" id="JAWLIP010000001">
    <property type="protein sequence ID" value="MDV6225092.1"/>
    <property type="molecule type" value="Genomic_DNA"/>
</dbReference>
<evidence type="ECO:0000313" key="2">
    <source>
        <dbReference type="Proteomes" id="UP001185659"/>
    </source>
</evidence>
<gene>
    <name evidence="1" type="ORF">R2G56_02235</name>
</gene>
<name>A0ABU4AFT6_9HYPH</name>
<comment type="caution">
    <text evidence="1">The sequence shown here is derived from an EMBL/GenBank/DDBJ whole genome shotgun (WGS) entry which is preliminary data.</text>
</comment>
<proteinExistence type="predicted"/>
<protein>
    <recommendedName>
        <fullName evidence="3">Transposase</fullName>
    </recommendedName>
</protein>
<evidence type="ECO:0008006" key="3">
    <source>
        <dbReference type="Google" id="ProtNLM"/>
    </source>
</evidence>
<sequence length="62" mass="7112">MSFQNRTPDGNEILPRRLLEDLPCKIWNNGLVRMTIDRTREADMVALLSRWAVASRQEAGQA</sequence>
<dbReference type="RefSeq" id="WP_317560314.1">
    <property type="nucleotide sequence ID" value="NZ_JAWLIP010000001.1"/>
</dbReference>
<dbReference type="Proteomes" id="UP001185659">
    <property type="component" value="Unassembled WGS sequence"/>
</dbReference>
<keyword evidence="2" id="KW-1185">Reference proteome</keyword>
<organism evidence="1 2">
    <name type="scientific">Nitratireductor aquimarinus</name>
    <dbReference type="NCBI Taxonomy" id="889300"/>
    <lineage>
        <taxon>Bacteria</taxon>
        <taxon>Pseudomonadati</taxon>
        <taxon>Pseudomonadota</taxon>
        <taxon>Alphaproteobacteria</taxon>
        <taxon>Hyphomicrobiales</taxon>
        <taxon>Phyllobacteriaceae</taxon>
        <taxon>Nitratireductor</taxon>
    </lineage>
</organism>
<reference evidence="1 2" key="1">
    <citation type="submission" date="2023-10" db="EMBL/GenBank/DDBJ databases">
        <authorList>
            <person name="Venkata Ramana C."/>
            <person name="Sasikala C."/>
            <person name="Dhurka M."/>
        </authorList>
    </citation>
    <scope>NUCLEOTIDE SEQUENCE [LARGE SCALE GENOMIC DNA]</scope>
    <source>
        <strain evidence="1 2">KCTC 32151</strain>
    </source>
</reference>
<accession>A0ABU4AFT6</accession>